<dbReference type="GO" id="GO:0051082">
    <property type="term" value="F:unfolded protein binding"/>
    <property type="evidence" value="ECO:0007669"/>
    <property type="project" value="InterPro"/>
</dbReference>
<gene>
    <name evidence="8" type="ORF">HYH03_016028</name>
</gene>
<feature type="domain" description="J" evidence="7">
    <location>
        <begin position="88"/>
        <end position="153"/>
    </location>
</feature>
<keyword evidence="9" id="KW-1185">Reference proteome</keyword>
<dbReference type="Gene3D" id="2.60.260.20">
    <property type="entry name" value="Urease metallochaperone UreE, N-terminal domain"/>
    <property type="match status" value="2"/>
</dbReference>
<evidence type="ECO:0000256" key="5">
    <source>
        <dbReference type="ARBA" id="ARBA00023186"/>
    </source>
</evidence>
<dbReference type="SUPFAM" id="SSF46565">
    <property type="entry name" value="Chaperone J-domain"/>
    <property type="match status" value="1"/>
</dbReference>
<name>A0A835XL40_9CHLO</name>
<dbReference type="CDD" id="cd10747">
    <property type="entry name" value="DnaJ_C"/>
    <property type="match status" value="1"/>
</dbReference>
<evidence type="ECO:0000256" key="2">
    <source>
        <dbReference type="ARBA" id="ARBA00022737"/>
    </source>
</evidence>
<evidence type="ECO:0000256" key="4">
    <source>
        <dbReference type="ARBA" id="ARBA00022833"/>
    </source>
</evidence>
<feature type="compositionally biased region" description="Basic and acidic residues" evidence="6">
    <location>
        <begin position="374"/>
        <end position="383"/>
    </location>
</feature>
<protein>
    <recommendedName>
        <fullName evidence="7">J domain-containing protein</fullName>
    </recommendedName>
</protein>
<dbReference type="Pfam" id="PF00226">
    <property type="entry name" value="DnaJ"/>
    <property type="match status" value="1"/>
</dbReference>
<dbReference type="PRINTS" id="PR00625">
    <property type="entry name" value="JDOMAIN"/>
</dbReference>
<dbReference type="EMBL" id="JAEHOE010000133">
    <property type="protein sequence ID" value="KAG2485242.1"/>
    <property type="molecule type" value="Genomic_DNA"/>
</dbReference>
<feature type="compositionally biased region" description="Low complexity" evidence="6">
    <location>
        <begin position="393"/>
        <end position="403"/>
    </location>
</feature>
<evidence type="ECO:0000256" key="6">
    <source>
        <dbReference type="SAM" id="MobiDB-lite"/>
    </source>
</evidence>
<keyword evidence="5" id="KW-0143">Chaperone</keyword>
<dbReference type="PANTHER" id="PTHR44145:SF3">
    <property type="entry name" value="DNAJ HOMOLOG SUBFAMILY A MEMBER 3, MITOCHONDRIAL"/>
    <property type="match status" value="1"/>
</dbReference>
<sequence>MGRGSALQLALRAAGLSARSAAGATVGDALAAVESALQPCSRSLCTLHGRGSICTPSTSAFSAGDLRRPDLPAGARAITTSSATAASDYYELLGLDRSASEQDIKKAYYAQAKKYHPDTNKDDPAAAARFQELQKAYEVLRDPEKRRMYDTVGREGMDRMDSGGQSGGPGFEEGGFPGGQGFWGFPFGAENIFEQLLKSDPRLQAMFNRVQMPPLRISFMEAVQGVQKTVQVGLRSGQSKAVVLDIPAGVDTGDVLETQVDMAGAGRRASPKLSVTFPIEVLPHPKFRRQGADIYTSLELPLSQALLGTTVRVETLDGGVDLLVPPLTQQGDRLRIRARGVLVPRRGIKGDHYVDVTVQLPRALTPRQRELLIEFQHEEDRKRQAGGQGQAGGQQKAQGQAGR</sequence>
<dbReference type="InterPro" id="IPR036869">
    <property type="entry name" value="J_dom_sf"/>
</dbReference>
<keyword evidence="1" id="KW-0479">Metal-binding</keyword>
<evidence type="ECO:0000313" key="9">
    <source>
        <dbReference type="Proteomes" id="UP000612055"/>
    </source>
</evidence>
<feature type="compositionally biased region" description="Gly residues" evidence="6">
    <location>
        <begin position="164"/>
        <end position="175"/>
    </location>
</feature>
<dbReference type="GO" id="GO:0006457">
    <property type="term" value="P:protein folding"/>
    <property type="evidence" value="ECO:0007669"/>
    <property type="project" value="InterPro"/>
</dbReference>
<dbReference type="GO" id="GO:0008270">
    <property type="term" value="F:zinc ion binding"/>
    <property type="evidence" value="ECO:0007669"/>
    <property type="project" value="UniProtKB-KW"/>
</dbReference>
<dbReference type="InterPro" id="IPR018253">
    <property type="entry name" value="DnaJ_domain_CS"/>
</dbReference>
<feature type="region of interest" description="Disordered" evidence="6">
    <location>
        <begin position="374"/>
        <end position="403"/>
    </location>
</feature>
<comment type="caution">
    <text evidence="8">The sequence shown here is derived from an EMBL/GenBank/DDBJ whole genome shotgun (WGS) entry which is preliminary data.</text>
</comment>
<proteinExistence type="predicted"/>
<dbReference type="SUPFAM" id="SSF49493">
    <property type="entry name" value="HSP40/DnaJ peptide-binding domain"/>
    <property type="match status" value="1"/>
</dbReference>
<keyword evidence="3" id="KW-0863">Zinc-finger</keyword>
<evidence type="ECO:0000256" key="3">
    <source>
        <dbReference type="ARBA" id="ARBA00022771"/>
    </source>
</evidence>
<keyword evidence="2" id="KW-0677">Repeat</keyword>
<dbReference type="PANTHER" id="PTHR44145">
    <property type="entry name" value="DNAJ HOMOLOG SUBFAMILY A MEMBER 3, MITOCHONDRIAL"/>
    <property type="match status" value="1"/>
</dbReference>
<dbReference type="Gene3D" id="1.10.287.110">
    <property type="entry name" value="DnaJ domain"/>
    <property type="match status" value="1"/>
</dbReference>
<evidence type="ECO:0000259" key="7">
    <source>
        <dbReference type="PROSITE" id="PS50076"/>
    </source>
</evidence>
<evidence type="ECO:0000313" key="8">
    <source>
        <dbReference type="EMBL" id="KAG2485242.1"/>
    </source>
</evidence>
<reference evidence="8" key="1">
    <citation type="journal article" date="2020" name="bioRxiv">
        <title>Comparative genomics of Chlamydomonas.</title>
        <authorList>
            <person name="Craig R.J."/>
            <person name="Hasan A.R."/>
            <person name="Ness R.W."/>
            <person name="Keightley P.D."/>
        </authorList>
    </citation>
    <scope>NUCLEOTIDE SEQUENCE</scope>
    <source>
        <strain evidence="8">CCAP 11/70</strain>
    </source>
</reference>
<dbReference type="InterPro" id="IPR002939">
    <property type="entry name" value="DnaJ_C"/>
</dbReference>
<dbReference type="InterPro" id="IPR001623">
    <property type="entry name" value="DnaJ_domain"/>
</dbReference>
<dbReference type="FunFam" id="2.60.260.20:FF:000005">
    <property type="entry name" value="Chaperone protein dnaJ 1, mitochondrial"/>
    <property type="match status" value="1"/>
</dbReference>
<dbReference type="OrthoDB" id="10256793at2759"/>
<dbReference type="SMART" id="SM00271">
    <property type="entry name" value="DnaJ"/>
    <property type="match status" value="1"/>
</dbReference>
<dbReference type="InterPro" id="IPR008971">
    <property type="entry name" value="HSP40/DnaJ_pept-bd"/>
</dbReference>
<organism evidence="8 9">
    <name type="scientific">Edaphochlamys debaryana</name>
    <dbReference type="NCBI Taxonomy" id="47281"/>
    <lineage>
        <taxon>Eukaryota</taxon>
        <taxon>Viridiplantae</taxon>
        <taxon>Chlorophyta</taxon>
        <taxon>core chlorophytes</taxon>
        <taxon>Chlorophyceae</taxon>
        <taxon>CS clade</taxon>
        <taxon>Chlamydomonadales</taxon>
        <taxon>Chlamydomonadales incertae sedis</taxon>
        <taxon>Edaphochlamys</taxon>
    </lineage>
</organism>
<accession>A0A835XL40</accession>
<dbReference type="Proteomes" id="UP000612055">
    <property type="component" value="Unassembled WGS sequence"/>
</dbReference>
<evidence type="ECO:0000256" key="1">
    <source>
        <dbReference type="ARBA" id="ARBA00022723"/>
    </source>
</evidence>
<dbReference type="PROSITE" id="PS50076">
    <property type="entry name" value="DNAJ_2"/>
    <property type="match status" value="1"/>
</dbReference>
<feature type="region of interest" description="Disordered" evidence="6">
    <location>
        <begin position="155"/>
        <end position="175"/>
    </location>
</feature>
<dbReference type="Pfam" id="PF01556">
    <property type="entry name" value="DnaJ_C"/>
    <property type="match status" value="1"/>
</dbReference>
<dbReference type="CDD" id="cd06257">
    <property type="entry name" value="DnaJ"/>
    <property type="match status" value="1"/>
</dbReference>
<dbReference type="AlphaFoldDB" id="A0A835XL40"/>
<dbReference type="PROSITE" id="PS00636">
    <property type="entry name" value="DNAJ_1"/>
    <property type="match status" value="1"/>
</dbReference>
<keyword evidence="4" id="KW-0862">Zinc</keyword>
<dbReference type="InterPro" id="IPR051938">
    <property type="entry name" value="Apopto_cytoskel_mod"/>
</dbReference>